<keyword evidence="6" id="KW-1185">Reference proteome</keyword>
<dbReference type="SUPFAM" id="SSF52540">
    <property type="entry name" value="P-loop containing nucleoside triphosphate hydrolases"/>
    <property type="match status" value="1"/>
</dbReference>
<dbReference type="PANTHER" id="PTHR10903:SF184">
    <property type="entry name" value="GTP-BINDING PROTEIN A"/>
    <property type="match status" value="1"/>
</dbReference>
<keyword evidence="2" id="KW-0547">Nucleotide-binding</keyword>
<evidence type="ECO:0000313" key="6">
    <source>
        <dbReference type="Proteomes" id="UP001428341"/>
    </source>
</evidence>
<dbReference type="PROSITE" id="PS51720">
    <property type="entry name" value="G_AIG1"/>
    <property type="match status" value="1"/>
</dbReference>
<dbReference type="InterPro" id="IPR006703">
    <property type="entry name" value="G_AIG1"/>
</dbReference>
<gene>
    <name evidence="5" type="ORF">WN944_014792</name>
</gene>
<comment type="similarity">
    <text evidence="1">Belongs to the TRAFAC class TrmE-Era-EngA-EngB-Septin-like GTPase superfamily. AIG1/Toc34/Toc159-like paraseptin GTPase family. IAN subfamily.</text>
</comment>
<dbReference type="Proteomes" id="UP001428341">
    <property type="component" value="Unassembled WGS sequence"/>
</dbReference>
<dbReference type="FunFam" id="3.40.50.300:FF:000840">
    <property type="entry name" value="Immune-associated nucleotide-binding protein 9"/>
    <property type="match status" value="1"/>
</dbReference>
<comment type="caution">
    <text evidence="5">The sequence shown here is derived from an EMBL/GenBank/DDBJ whole genome shotgun (WGS) entry which is preliminary data.</text>
</comment>
<feature type="domain" description="AIG1-type G" evidence="4">
    <location>
        <begin position="26"/>
        <end position="227"/>
    </location>
</feature>
<evidence type="ECO:0000256" key="3">
    <source>
        <dbReference type="ARBA" id="ARBA00023134"/>
    </source>
</evidence>
<dbReference type="AlphaFoldDB" id="A0AAP0MB86"/>
<dbReference type="Gene3D" id="3.40.50.300">
    <property type="entry name" value="P-loop containing nucleotide triphosphate hydrolases"/>
    <property type="match status" value="1"/>
</dbReference>
<dbReference type="CDD" id="cd01852">
    <property type="entry name" value="AIG1"/>
    <property type="match status" value="1"/>
</dbReference>
<evidence type="ECO:0000259" key="4">
    <source>
        <dbReference type="PROSITE" id="PS51720"/>
    </source>
</evidence>
<protein>
    <recommendedName>
        <fullName evidence="4">AIG1-type G domain-containing protein</fullName>
    </recommendedName>
</protein>
<evidence type="ECO:0000313" key="5">
    <source>
        <dbReference type="EMBL" id="KAK9199600.1"/>
    </source>
</evidence>
<sequence>MSLVKGTFSIRGRVIDADSKPTSPSNGERNLVLVGRTGNGKSATANSILGRRAFKSRAGSSGTTKTCEMQRTMLKDGQVVNVIDTPGLFNSSADSEFVSKEIVKCIGMAKDGIHAVLVVFSVRNRFSEEEGAAIHILESLFRKKNYDYMIVIFTGGDELEDNDKTLEDYFGRECPKPLKEILRLCDNRCVLFDNKTKDAAKRTEKFGKLLFLNGGQPYTDEIFAELKKGPTKLCDQQVEVDSLKGYSRREISELKEQMEKPYDDQLKRTTEIFESKLKETTTTLEQKLAKEQAARLKAEHATQSAQTKSNDEIGKLKKETAELQASEHCQMGDLHLGNVVMWAFPMRVTCVGNLTGFIFHCPGQRAIDIPYFPSYYFWGV</sequence>
<proteinExistence type="inferred from homology"/>
<evidence type="ECO:0000256" key="2">
    <source>
        <dbReference type="ARBA" id="ARBA00022741"/>
    </source>
</evidence>
<keyword evidence="3" id="KW-0342">GTP-binding</keyword>
<evidence type="ECO:0000256" key="1">
    <source>
        <dbReference type="ARBA" id="ARBA00008535"/>
    </source>
</evidence>
<dbReference type="InterPro" id="IPR027417">
    <property type="entry name" value="P-loop_NTPase"/>
</dbReference>
<dbReference type="InterPro" id="IPR045058">
    <property type="entry name" value="GIMA/IAN/Toc"/>
</dbReference>
<name>A0AAP0MB86_9ROSI</name>
<reference evidence="5 6" key="1">
    <citation type="submission" date="2024-05" db="EMBL/GenBank/DDBJ databases">
        <title>Haplotype-resolved chromosome-level genome assembly of Huyou (Citrus changshanensis).</title>
        <authorList>
            <person name="Miao C."/>
            <person name="Chen W."/>
            <person name="Wu Y."/>
            <person name="Wang L."/>
            <person name="Zhao S."/>
            <person name="Grierson D."/>
            <person name="Xu C."/>
            <person name="Chen K."/>
        </authorList>
    </citation>
    <scope>NUCLEOTIDE SEQUENCE [LARGE SCALE GENOMIC DNA]</scope>
    <source>
        <strain evidence="5">01-14</strain>
        <tissue evidence="5">Leaf</tissue>
    </source>
</reference>
<dbReference type="Pfam" id="PF04548">
    <property type="entry name" value="AIG1"/>
    <property type="match status" value="1"/>
</dbReference>
<organism evidence="5 6">
    <name type="scientific">Citrus x changshan-huyou</name>
    <dbReference type="NCBI Taxonomy" id="2935761"/>
    <lineage>
        <taxon>Eukaryota</taxon>
        <taxon>Viridiplantae</taxon>
        <taxon>Streptophyta</taxon>
        <taxon>Embryophyta</taxon>
        <taxon>Tracheophyta</taxon>
        <taxon>Spermatophyta</taxon>
        <taxon>Magnoliopsida</taxon>
        <taxon>eudicotyledons</taxon>
        <taxon>Gunneridae</taxon>
        <taxon>Pentapetalae</taxon>
        <taxon>rosids</taxon>
        <taxon>malvids</taxon>
        <taxon>Sapindales</taxon>
        <taxon>Rutaceae</taxon>
        <taxon>Aurantioideae</taxon>
        <taxon>Citrus</taxon>
    </lineage>
</organism>
<dbReference type="EMBL" id="JBCGBO010000005">
    <property type="protein sequence ID" value="KAK9199600.1"/>
    <property type="molecule type" value="Genomic_DNA"/>
</dbReference>
<dbReference type="PANTHER" id="PTHR10903">
    <property type="entry name" value="GTPASE, IMAP FAMILY MEMBER-RELATED"/>
    <property type="match status" value="1"/>
</dbReference>
<accession>A0AAP0MB86</accession>
<dbReference type="GO" id="GO:0005525">
    <property type="term" value="F:GTP binding"/>
    <property type="evidence" value="ECO:0007669"/>
    <property type="project" value="UniProtKB-KW"/>
</dbReference>